<dbReference type="Gene3D" id="1.10.287.950">
    <property type="entry name" value="Methyl-accepting chemotaxis protein"/>
    <property type="match status" value="1"/>
</dbReference>
<name>A0A837GC29_9VIBR</name>
<dbReference type="PROSITE" id="PS50111">
    <property type="entry name" value="CHEMOTAXIS_TRANSDUC_2"/>
    <property type="match status" value="1"/>
</dbReference>
<evidence type="ECO:0000256" key="7">
    <source>
        <dbReference type="ARBA" id="ARBA00023136"/>
    </source>
</evidence>
<dbReference type="RefSeq" id="WP_045985349.1">
    <property type="nucleotide sequence ID" value="NZ_CP063051.1"/>
</dbReference>
<dbReference type="Pfam" id="PF00672">
    <property type="entry name" value="HAMP"/>
    <property type="match status" value="1"/>
</dbReference>
<evidence type="ECO:0000256" key="1">
    <source>
        <dbReference type="ARBA" id="ARBA00004533"/>
    </source>
</evidence>
<dbReference type="InterPro" id="IPR029151">
    <property type="entry name" value="Sensor-like_sf"/>
</dbReference>
<evidence type="ECO:0000256" key="5">
    <source>
        <dbReference type="ARBA" id="ARBA00022692"/>
    </source>
</evidence>
<evidence type="ECO:0000256" key="2">
    <source>
        <dbReference type="ARBA" id="ARBA00004651"/>
    </source>
</evidence>
<sequence length="631" mass="68782">MNIGFKTRIYLGVGLLVTISLIVLGTLNILSMKEKMVTSLVNETQNKLSFHVTELEQLMQFRINAIATGAEQFDPSLSDADNQKLVNLLAKSTGISNVIMTYEDGRNYMSVESSNQFDFRTRDWYKAAKVASSVALTDIYQDKVTGEKVVSATMPVKQGGQIVGVLLGDIQLGEIISTVSNMRFAGGAATLTDQNAVFFASDDPNDIGRTPSQVSPNFIEMERMFSSQQNGHLTFPYLGIQFDGYFQRVNLTDNMYWTLMVFVDQATALAHVDKAEQESIITGFLLFLVSFGAIFVILHYAYKPLLGLKSAVLDLSQGNGDLTQRLEVNSNDDLGQISQGFNQFVENLQQMMLQISNASESISSSLVQLGQTAKENESKLLTHSSETEQVVTAITEMSESARTVAENVHQSNRITEAASGEAQSSLDIVNNAVSTVSALVTEVDDMANRIVSMKQDANRISEVLTVIGEISEQTNLLALNAAIEAARAGEQGRGFAVVADEVRALAARTQNSTTEISDMLSQLLDGTESVVRAMEATKDQCQSTAEKTSEVSESLGMMTVSVKEIDDVSTQISAATEEQSTVAEELSRNMLSIREIVESLVSSGQQTVSATESLSESNHELERLVANFKLR</sequence>
<dbReference type="Gene3D" id="3.30.450.20">
    <property type="entry name" value="PAS domain"/>
    <property type="match status" value="2"/>
</dbReference>
<proteinExistence type="inferred from homology"/>
<dbReference type="CDD" id="cd11386">
    <property type="entry name" value="MCP_signal"/>
    <property type="match status" value="1"/>
</dbReference>
<evidence type="ECO:0000256" key="3">
    <source>
        <dbReference type="ARBA" id="ARBA00022475"/>
    </source>
</evidence>
<dbReference type="SMART" id="SM00304">
    <property type="entry name" value="HAMP"/>
    <property type="match status" value="1"/>
</dbReference>
<dbReference type="FunFam" id="1.10.287.950:FF:000001">
    <property type="entry name" value="Methyl-accepting chemotaxis sensory transducer"/>
    <property type="match status" value="1"/>
</dbReference>
<evidence type="ECO:0000256" key="8">
    <source>
        <dbReference type="ARBA" id="ARBA00023224"/>
    </source>
</evidence>
<dbReference type="GO" id="GO:0005886">
    <property type="term" value="C:plasma membrane"/>
    <property type="evidence" value="ECO:0007669"/>
    <property type="project" value="UniProtKB-SubCell"/>
</dbReference>
<gene>
    <name evidence="10" type="ORF">TW71_06515</name>
</gene>
<dbReference type="PROSITE" id="PS50885">
    <property type="entry name" value="HAMP"/>
    <property type="match status" value="1"/>
</dbReference>
<comment type="subcellular location">
    <subcellularLocation>
        <location evidence="1">Cell inner membrane</location>
    </subcellularLocation>
    <subcellularLocation>
        <location evidence="2">Cell membrane</location>
        <topology evidence="2">Multi-pass membrane protein</topology>
    </subcellularLocation>
</comment>
<protein>
    <submittedName>
        <fullName evidence="10">Chemotaxis protein</fullName>
    </submittedName>
</protein>
<keyword evidence="6" id="KW-1133">Transmembrane helix</keyword>
<keyword evidence="3" id="KW-1003">Cell membrane</keyword>
<keyword evidence="5" id="KW-0812">Transmembrane</keyword>
<keyword evidence="8" id="KW-0807">Transducer</keyword>
<dbReference type="SMART" id="SM00283">
    <property type="entry name" value="MA"/>
    <property type="match status" value="1"/>
</dbReference>
<dbReference type="Pfam" id="PF02743">
    <property type="entry name" value="dCache_1"/>
    <property type="match status" value="1"/>
</dbReference>
<dbReference type="SUPFAM" id="SSF58104">
    <property type="entry name" value="Methyl-accepting chemotaxis protein (MCP) signaling domain"/>
    <property type="match status" value="1"/>
</dbReference>
<dbReference type="CDD" id="cd06225">
    <property type="entry name" value="HAMP"/>
    <property type="match status" value="1"/>
</dbReference>
<comment type="caution">
    <text evidence="10">The sequence shown here is derived from an EMBL/GenBank/DDBJ whole genome shotgun (WGS) entry which is preliminary data.</text>
</comment>
<dbReference type="PANTHER" id="PTHR32089:SF55">
    <property type="entry name" value="METHYL ACCEPTING SENSORY TRANSDUCER WITH CACHE_2 SMALL MOLECULE BINDING DOMAIN"/>
    <property type="match status" value="1"/>
</dbReference>
<reference evidence="10" key="1">
    <citation type="journal article" date="2015" name="BMC Genomics">
        <title>Genome mining reveals unlocked bioactive potential of marine Gram-negative bacteria.</title>
        <authorList>
            <person name="Machado H."/>
            <person name="Sonnenschein E.C."/>
            <person name="Melchiorsen J."/>
            <person name="Gram L."/>
        </authorList>
    </citation>
    <scope>NUCLEOTIDE SEQUENCE</scope>
    <source>
        <strain evidence="10">S2052</strain>
    </source>
</reference>
<keyword evidence="4" id="KW-0145">Chemotaxis</keyword>
<dbReference type="EMBL" id="JXXR01000004">
    <property type="protein sequence ID" value="KJY76217.1"/>
    <property type="molecule type" value="Genomic_DNA"/>
</dbReference>
<evidence type="ECO:0000256" key="9">
    <source>
        <dbReference type="ARBA" id="ARBA00029447"/>
    </source>
</evidence>
<dbReference type="GO" id="GO:0007165">
    <property type="term" value="P:signal transduction"/>
    <property type="evidence" value="ECO:0007669"/>
    <property type="project" value="UniProtKB-KW"/>
</dbReference>
<dbReference type="InterPro" id="IPR033479">
    <property type="entry name" value="dCache_1"/>
</dbReference>
<accession>A0A837GC29</accession>
<evidence type="ECO:0000256" key="6">
    <source>
        <dbReference type="ARBA" id="ARBA00022989"/>
    </source>
</evidence>
<dbReference type="PANTHER" id="PTHR32089">
    <property type="entry name" value="METHYL-ACCEPTING CHEMOTAXIS PROTEIN MCPB"/>
    <property type="match status" value="1"/>
</dbReference>
<dbReference type="InterPro" id="IPR004089">
    <property type="entry name" value="MCPsignal_dom"/>
</dbReference>
<dbReference type="CDD" id="cd12913">
    <property type="entry name" value="PDC1_MCP_like"/>
    <property type="match status" value="1"/>
</dbReference>
<dbReference type="Pfam" id="PF00015">
    <property type="entry name" value="MCPsignal"/>
    <property type="match status" value="1"/>
</dbReference>
<dbReference type="AlphaFoldDB" id="A0A837GC29"/>
<keyword evidence="7" id="KW-0472">Membrane</keyword>
<evidence type="ECO:0000313" key="10">
    <source>
        <dbReference type="EMBL" id="KJY76217.1"/>
    </source>
</evidence>
<evidence type="ECO:0000256" key="4">
    <source>
        <dbReference type="ARBA" id="ARBA00022500"/>
    </source>
</evidence>
<dbReference type="InterPro" id="IPR003660">
    <property type="entry name" value="HAMP_dom"/>
</dbReference>
<organism evidence="10">
    <name type="scientific">Vibrio coralliilyticus</name>
    <dbReference type="NCBI Taxonomy" id="190893"/>
    <lineage>
        <taxon>Bacteria</taxon>
        <taxon>Pseudomonadati</taxon>
        <taxon>Pseudomonadota</taxon>
        <taxon>Gammaproteobacteria</taxon>
        <taxon>Vibrionales</taxon>
        <taxon>Vibrionaceae</taxon>
        <taxon>Vibrio</taxon>
    </lineage>
</organism>
<dbReference type="SUPFAM" id="SSF103190">
    <property type="entry name" value="Sensory domain-like"/>
    <property type="match status" value="1"/>
</dbReference>
<comment type="similarity">
    <text evidence="9">Belongs to the methyl-accepting chemotaxis (MCP) protein family.</text>
</comment>
<dbReference type="GO" id="GO:0006935">
    <property type="term" value="P:chemotaxis"/>
    <property type="evidence" value="ECO:0007669"/>
    <property type="project" value="UniProtKB-KW"/>
</dbReference>